<accession>A0ABZ2RDX7</accession>
<keyword evidence="2" id="KW-0812">Transmembrane</keyword>
<name>A0ABZ2RDX7_9MICC</name>
<evidence type="ECO:0000256" key="1">
    <source>
        <dbReference type="SAM" id="MobiDB-lite"/>
    </source>
</evidence>
<organism evidence="3 4">
    <name type="scientific">Pseudarthrobacter quantipunctorum</name>
    <dbReference type="NCBI Taxonomy" id="3128980"/>
    <lineage>
        <taxon>Bacteria</taxon>
        <taxon>Bacillati</taxon>
        <taxon>Actinomycetota</taxon>
        <taxon>Actinomycetes</taxon>
        <taxon>Micrococcales</taxon>
        <taxon>Micrococcaceae</taxon>
        <taxon>Pseudarthrobacter</taxon>
    </lineage>
</organism>
<evidence type="ECO:0000256" key="2">
    <source>
        <dbReference type="SAM" id="Phobius"/>
    </source>
</evidence>
<gene>
    <name evidence="3" type="ORF">WHH00_05840</name>
</gene>
<dbReference type="Proteomes" id="UP001623384">
    <property type="component" value="Chromosome"/>
</dbReference>
<proteinExistence type="predicted"/>
<sequence length="290" mass="30819">MRSPTPFGRRHQRTSSHLRSCQECSAAVRRERQYLERLRDAPIPPASDDLTARLLARTQELAAAPQVPMQRPAQPRTAVRVLALAAGGSTAAAAVLAAGAFAAAGDPLPGEALGNPAAFSQVSSRTPADGRQLNAEQLTLLRSEGWACPDLEAMGFHLESAKATVLNGQPAVELRLTDGSHYATVTEQRLPAQGGGEQGGTADREADTNLRVWQSSPWLATYRTPGHSFTYESDLPAERADDALPILQRLGTRAEEGVAAGTAESPEAGGEPLTTRLQRGANRIVAFFTP</sequence>
<feature type="transmembrane region" description="Helical" evidence="2">
    <location>
        <begin position="81"/>
        <end position="104"/>
    </location>
</feature>
<evidence type="ECO:0000313" key="4">
    <source>
        <dbReference type="Proteomes" id="UP001623384"/>
    </source>
</evidence>
<keyword evidence="2" id="KW-1133">Transmembrane helix</keyword>
<evidence type="ECO:0000313" key="3">
    <source>
        <dbReference type="EMBL" id="WXK94325.1"/>
    </source>
</evidence>
<keyword evidence="2" id="KW-0472">Membrane</keyword>
<dbReference type="RefSeq" id="WP_406637292.1">
    <property type="nucleotide sequence ID" value="NZ_CP148033.1"/>
</dbReference>
<reference evidence="3 4" key="1">
    <citation type="submission" date="2024-03" db="EMBL/GenBank/DDBJ databases">
        <title>Rhodococcus navarretei sp. nov. and Pseudarthrobacter quantumdoti sp. nov., two new species with the ability to biosynthesize Quantum Dots isolated from soil samples at Union Glacier, Antarctica.</title>
        <authorList>
            <person name="Vargas M."/>
        </authorList>
    </citation>
    <scope>NUCLEOTIDE SEQUENCE [LARGE SCALE GENOMIC DNA]</scope>
    <source>
        <strain evidence="3 4">RC-2-3</strain>
    </source>
</reference>
<keyword evidence="4" id="KW-1185">Reference proteome</keyword>
<dbReference type="EMBL" id="CP148033">
    <property type="protein sequence ID" value="WXK94325.1"/>
    <property type="molecule type" value="Genomic_DNA"/>
</dbReference>
<feature type="region of interest" description="Disordered" evidence="1">
    <location>
        <begin position="256"/>
        <end position="275"/>
    </location>
</feature>
<protein>
    <submittedName>
        <fullName evidence="3">Anti-sigma factor</fullName>
    </submittedName>
</protein>